<name>A0A9D1CU82_9FIRM</name>
<keyword evidence="1" id="KW-0472">Membrane</keyword>
<feature type="transmembrane region" description="Helical" evidence="1">
    <location>
        <begin position="7"/>
        <end position="27"/>
    </location>
</feature>
<evidence type="ECO:0000313" key="3">
    <source>
        <dbReference type="Proteomes" id="UP000824262"/>
    </source>
</evidence>
<dbReference type="Proteomes" id="UP000824262">
    <property type="component" value="Unassembled WGS sequence"/>
</dbReference>
<accession>A0A9D1CU82</accession>
<feature type="transmembrane region" description="Helical" evidence="1">
    <location>
        <begin position="33"/>
        <end position="51"/>
    </location>
</feature>
<evidence type="ECO:0000256" key="1">
    <source>
        <dbReference type="SAM" id="Phobius"/>
    </source>
</evidence>
<reference evidence="2" key="2">
    <citation type="journal article" date="2021" name="PeerJ">
        <title>Extensive microbial diversity within the chicken gut microbiome revealed by metagenomics and culture.</title>
        <authorList>
            <person name="Gilroy R."/>
            <person name="Ravi A."/>
            <person name="Getino M."/>
            <person name="Pursley I."/>
            <person name="Horton D.L."/>
            <person name="Alikhan N.F."/>
            <person name="Baker D."/>
            <person name="Gharbi K."/>
            <person name="Hall N."/>
            <person name="Watson M."/>
            <person name="Adriaenssens E.M."/>
            <person name="Foster-Nyarko E."/>
            <person name="Jarju S."/>
            <person name="Secka A."/>
            <person name="Antonio M."/>
            <person name="Oren A."/>
            <person name="Chaudhuri R.R."/>
            <person name="La Ragione R."/>
            <person name="Hildebrand F."/>
            <person name="Pallen M.J."/>
        </authorList>
    </citation>
    <scope>NUCLEOTIDE SEQUENCE</scope>
    <source>
        <strain evidence="2">ChiBcolR7-354</strain>
    </source>
</reference>
<protein>
    <submittedName>
        <fullName evidence="2">Uncharacterized protein</fullName>
    </submittedName>
</protein>
<proteinExistence type="predicted"/>
<organism evidence="2 3">
    <name type="scientific">Candidatus Scatomorpha intestinavium</name>
    <dbReference type="NCBI Taxonomy" id="2840922"/>
    <lineage>
        <taxon>Bacteria</taxon>
        <taxon>Bacillati</taxon>
        <taxon>Bacillota</taxon>
        <taxon>Clostridia</taxon>
        <taxon>Eubacteriales</taxon>
        <taxon>Candidatus Scatomorpha</taxon>
    </lineage>
</organism>
<gene>
    <name evidence="2" type="ORF">IAB77_08020</name>
</gene>
<sequence length="54" mass="5848">MRRGKRGGVPPVGCLVILAGVLILFALILPTGFWWFALAVGLIGVGLWLLTRCR</sequence>
<reference evidence="2" key="1">
    <citation type="submission" date="2020-10" db="EMBL/GenBank/DDBJ databases">
        <authorList>
            <person name="Gilroy R."/>
        </authorList>
    </citation>
    <scope>NUCLEOTIDE SEQUENCE</scope>
    <source>
        <strain evidence="2">ChiBcolR7-354</strain>
    </source>
</reference>
<dbReference type="EMBL" id="DVGA01000085">
    <property type="protein sequence ID" value="HIQ79190.1"/>
    <property type="molecule type" value="Genomic_DNA"/>
</dbReference>
<keyword evidence="1" id="KW-0812">Transmembrane</keyword>
<dbReference type="AlphaFoldDB" id="A0A9D1CU82"/>
<evidence type="ECO:0000313" key="2">
    <source>
        <dbReference type="EMBL" id="HIQ79190.1"/>
    </source>
</evidence>
<comment type="caution">
    <text evidence="2">The sequence shown here is derived from an EMBL/GenBank/DDBJ whole genome shotgun (WGS) entry which is preliminary data.</text>
</comment>
<keyword evidence="1" id="KW-1133">Transmembrane helix</keyword>